<proteinExistence type="predicted"/>
<reference evidence="1" key="1">
    <citation type="submission" date="2014-05" db="EMBL/GenBank/DDBJ databases">
        <title>The transcriptome of the halophilic microalga Tetraselmis sp. GSL018 isolated from the Great Salt Lake, Utah.</title>
        <authorList>
            <person name="Jinkerson R.E."/>
            <person name="D'Adamo S."/>
            <person name="Posewitz M.C."/>
        </authorList>
    </citation>
    <scope>NUCLEOTIDE SEQUENCE</scope>
    <source>
        <strain evidence="1">GSL018</strain>
    </source>
</reference>
<sequence length="75" mass="9080">SREREESIRDKENTHGVHFWPDIPDRAYQSCRLHPFWFQPPLEQSLFACARGFRSRATERVTTLRVWRERFFGGQ</sequence>
<dbReference type="AlphaFoldDB" id="A0A061R2G4"/>
<gene>
    <name evidence="1" type="ORF">TSPGSL018_12020</name>
</gene>
<dbReference type="EMBL" id="GBEZ01019466">
    <property type="protein sequence ID" value="JAC67097.1"/>
    <property type="molecule type" value="Transcribed_RNA"/>
</dbReference>
<organism evidence="1">
    <name type="scientific">Tetraselmis sp. GSL018</name>
    <dbReference type="NCBI Taxonomy" id="582737"/>
    <lineage>
        <taxon>Eukaryota</taxon>
        <taxon>Viridiplantae</taxon>
        <taxon>Chlorophyta</taxon>
        <taxon>core chlorophytes</taxon>
        <taxon>Chlorodendrophyceae</taxon>
        <taxon>Chlorodendrales</taxon>
        <taxon>Chlorodendraceae</taxon>
        <taxon>Tetraselmis</taxon>
    </lineage>
</organism>
<evidence type="ECO:0000313" key="1">
    <source>
        <dbReference type="EMBL" id="JAC67097.1"/>
    </source>
</evidence>
<feature type="non-terminal residue" evidence="1">
    <location>
        <position position="75"/>
    </location>
</feature>
<protein>
    <submittedName>
        <fullName evidence="1">Uncharacterized protein</fullName>
    </submittedName>
</protein>
<accession>A0A061R2G4</accession>
<name>A0A061R2G4_9CHLO</name>
<feature type="non-terminal residue" evidence="1">
    <location>
        <position position="1"/>
    </location>
</feature>